<comment type="caution">
    <text evidence="3">The sequence shown here is derived from an EMBL/GenBank/DDBJ whole genome shotgun (WGS) entry which is preliminary data.</text>
</comment>
<sequence>MRKLKTYLYAVLIVVIVSISIVPVQGTLKKQTITSNREPAVQNNQIAYDKEYELGSATEFMELQDIINDAVVNDYTSIKVNVIDQTAMMTKMVNINSSKLKHVVIDTTNFAMIIQNELHVKGDVVFDYEGEHGVSVHLLEGFQTAVNISNSAKVRLLHVQGNENYIQAKPIQFGVQLYDDAQATIEGDISFFWNAVYFTDNTNTTYLEVKGSIHDCNYGINATDNVPGERARVLVHGDVSSEAFVFDFRCSFDVEILGEAKVNSGTLMSVYGDDIDIRIKAKQLYSVNDTERIRFNGNNITLDLDLEMYTKSRFEIEFEDESHLVLYGDFIGSKAGSLIEVEGEGSLTYAGTMINQKGSTLKANGVDVILEDESVLVGIGNTQEDIIQAKGVTNNGVIVAVDEEYKSEKTENSQDGVTVFGTNAKDVVWKKQADGSMWLTYKDVPLMKEKEVNPQNIGEFSIGLGDEYEYHSIQEVLEATKSLNYTDTIIKVCSPNMVEQEQIVLSSEESTHPYLGYQTNVSIDTSKYKYELHNILHVYDEFRFTYTGDHGVDLKYKNNKDFNHVLATGNAYIEVNHIDSQIFDDGQNVFAVAITANQKANVVVNGSVSNATVGCYIQDEAQLDILGNLDAIETALYIVNDHTQKTPSAYLHGNITAGDLGVFANGNVNVEVGGIIYTSGRSALELAGENINAYVSVGGIEREITSENEDNADIHVYDFIDNTNVNLDIKNTIEKPITILIDGDAKLNAVGQWFGQTTASLVEVDGEGELIVDGGIINTLGTALFASDTASIKIAKDGYLIGKGSTQEDVIDCLDAQLQNEGTIIAWNGNTENLKHATSIGLTVFGKHAKKVTWFVDEGENIHLALDGQPILLVKEGELVVEQPSDKPKDPNVDKPINPNGENQTDSNVKNPTESNVVITGTSPETGDTTNAVYWVNLIVVASALILFILKKNNTIKSN</sequence>
<feature type="compositionally biased region" description="Polar residues" evidence="1">
    <location>
        <begin position="900"/>
        <end position="915"/>
    </location>
</feature>
<keyword evidence="2" id="KW-1133">Transmembrane helix</keyword>
<dbReference type="OrthoDB" id="1656208at2"/>
<accession>A0A4R8A5T6</accession>
<dbReference type="AlphaFoldDB" id="A0A4R8A5T6"/>
<feature type="region of interest" description="Disordered" evidence="1">
    <location>
        <begin position="883"/>
        <end position="915"/>
    </location>
</feature>
<name>A0A4R8A5T6_9FIRM</name>
<feature type="transmembrane region" description="Helical" evidence="2">
    <location>
        <begin position="7"/>
        <end position="28"/>
    </location>
</feature>
<proteinExistence type="predicted"/>
<evidence type="ECO:0000313" key="3">
    <source>
        <dbReference type="EMBL" id="TDW25111.1"/>
    </source>
</evidence>
<gene>
    <name evidence="3" type="ORF">EDD63_10652</name>
</gene>
<evidence type="ECO:0000256" key="1">
    <source>
        <dbReference type="SAM" id="MobiDB-lite"/>
    </source>
</evidence>
<keyword evidence="2" id="KW-0812">Transmembrane</keyword>
<organism evidence="3 4">
    <name type="scientific">Breznakia blatticola</name>
    <dbReference type="NCBI Taxonomy" id="1754012"/>
    <lineage>
        <taxon>Bacteria</taxon>
        <taxon>Bacillati</taxon>
        <taxon>Bacillota</taxon>
        <taxon>Erysipelotrichia</taxon>
        <taxon>Erysipelotrichales</taxon>
        <taxon>Erysipelotrichaceae</taxon>
        <taxon>Breznakia</taxon>
    </lineage>
</organism>
<dbReference type="Proteomes" id="UP000294743">
    <property type="component" value="Unassembled WGS sequence"/>
</dbReference>
<evidence type="ECO:0000313" key="4">
    <source>
        <dbReference type="Proteomes" id="UP000294743"/>
    </source>
</evidence>
<dbReference type="EMBL" id="SODD01000006">
    <property type="protein sequence ID" value="TDW25111.1"/>
    <property type="molecule type" value="Genomic_DNA"/>
</dbReference>
<feature type="transmembrane region" description="Helical" evidence="2">
    <location>
        <begin position="932"/>
        <end position="950"/>
    </location>
</feature>
<reference evidence="3 4" key="1">
    <citation type="submission" date="2019-03" db="EMBL/GenBank/DDBJ databases">
        <title>Genomic Encyclopedia of Type Strains, Phase IV (KMG-IV): sequencing the most valuable type-strain genomes for metagenomic binning, comparative biology and taxonomic classification.</title>
        <authorList>
            <person name="Goeker M."/>
        </authorList>
    </citation>
    <scope>NUCLEOTIDE SEQUENCE [LARGE SCALE GENOMIC DNA]</scope>
    <source>
        <strain evidence="3 4">DSM 28867</strain>
    </source>
</reference>
<feature type="compositionally biased region" description="Basic and acidic residues" evidence="1">
    <location>
        <begin position="884"/>
        <end position="893"/>
    </location>
</feature>
<protein>
    <submittedName>
        <fullName evidence="3">Uncharacterized protein</fullName>
    </submittedName>
</protein>
<evidence type="ECO:0000256" key="2">
    <source>
        <dbReference type="SAM" id="Phobius"/>
    </source>
</evidence>
<dbReference type="RefSeq" id="WP_134168372.1">
    <property type="nucleotide sequence ID" value="NZ_SODD01000006.1"/>
</dbReference>
<keyword evidence="2" id="KW-0472">Membrane</keyword>
<keyword evidence="4" id="KW-1185">Reference proteome</keyword>